<dbReference type="SUPFAM" id="SSF53756">
    <property type="entry name" value="UDP-Glycosyltransferase/glycogen phosphorylase"/>
    <property type="match status" value="1"/>
</dbReference>
<protein>
    <recommendedName>
        <fullName evidence="1">Glycosyl transferase family 1 domain-containing protein</fullName>
    </recommendedName>
</protein>
<evidence type="ECO:0000313" key="2">
    <source>
        <dbReference type="EMBL" id="OGH03412.1"/>
    </source>
</evidence>
<name>A0A1F6GZA9_9PROT</name>
<evidence type="ECO:0000313" key="3">
    <source>
        <dbReference type="Proteomes" id="UP000177583"/>
    </source>
</evidence>
<dbReference type="PANTHER" id="PTHR45947:SF3">
    <property type="entry name" value="SULFOQUINOVOSYL TRANSFERASE SQD2"/>
    <property type="match status" value="1"/>
</dbReference>
<organism evidence="2 3">
    <name type="scientific">Candidatus Lambdaproteobacteria bacterium RIFOXYD2_FULL_56_26</name>
    <dbReference type="NCBI Taxonomy" id="1817773"/>
    <lineage>
        <taxon>Bacteria</taxon>
        <taxon>Pseudomonadati</taxon>
        <taxon>Pseudomonadota</taxon>
        <taxon>Candidatus Lambdaproteobacteria</taxon>
    </lineage>
</organism>
<feature type="domain" description="Glycosyl transferase family 1" evidence="1">
    <location>
        <begin position="193"/>
        <end position="333"/>
    </location>
</feature>
<dbReference type="Proteomes" id="UP000177583">
    <property type="component" value="Unassembled WGS sequence"/>
</dbReference>
<dbReference type="PANTHER" id="PTHR45947">
    <property type="entry name" value="SULFOQUINOVOSYL TRANSFERASE SQD2"/>
    <property type="match status" value="1"/>
</dbReference>
<dbReference type="InterPro" id="IPR050194">
    <property type="entry name" value="Glycosyltransferase_grp1"/>
</dbReference>
<dbReference type="InterPro" id="IPR001296">
    <property type="entry name" value="Glyco_trans_1"/>
</dbReference>
<dbReference type="AlphaFoldDB" id="A0A1F6GZA9"/>
<dbReference type="EMBL" id="MFNF01000017">
    <property type="protein sequence ID" value="OGH03412.1"/>
    <property type="molecule type" value="Genomic_DNA"/>
</dbReference>
<dbReference type="Gene3D" id="3.40.50.2000">
    <property type="entry name" value="Glycogen Phosphorylase B"/>
    <property type="match status" value="1"/>
</dbReference>
<reference evidence="2 3" key="1">
    <citation type="journal article" date="2016" name="Nat. Commun.">
        <title>Thousands of microbial genomes shed light on interconnected biogeochemical processes in an aquifer system.</title>
        <authorList>
            <person name="Anantharaman K."/>
            <person name="Brown C.T."/>
            <person name="Hug L.A."/>
            <person name="Sharon I."/>
            <person name="Castelle C.J."/>
            <person name="Probst A.J."/>
            <person name="Thomas B.C."/>
            <person name="Singh A."/>
            <person name="Wilkins M.J."/>
            <person name="Karaoz U."/>
            <person name="Brodie E.L."/>
            <person name="Williams K.H."/>
            <person name="Hubbard S.S."/>
            <person name="Banfield J.F."/>
        </authorList>
    </citation>
    <scope>NUCLEOTIDE SEQUENCE [LARGE SCALE GENOMIC DNA]</scope>
</reference>
<comment type="caution">
    <text evidence="2">The sequence shown here is derived from an EMBL/GenBank/DDBJ whole genome shotgun (WGS) entry which is preliminary data.</text>
</comment>
<evidence type="ECO:0000259" key="1">
    <source>
        <dbReference type="Pfam" id="PF00534"/>
    </source>
</evidence>
<sequence length="368" mass="41414">MRVAISHYWLVTWRGGEKVLASMLKLFPKADIYTLFYEPKVCGPYLKGHKVYPSAINGLRNHHQLVFPLYPYGQRSLKLKGDYDLILSSESGPAKGIANPSGIPHLCYIHTPMRYCWVDRESYLARVPRLLRPFAELEFERLKQWDLQTVEGPDLYVANSLNVAKRVEQFYGKSANICYPPIDLGLFEAPLTQGPQDFYLSFGALTPYKRVDLLVEAFNRSGKKLKVIGDGSEMGRLRAQAQPNIQFLGALDSVRLDQEIKGAKALLFPGDEDFGMVPLELMARGIPVIALAKGGALETVKQSSIGPEASTGIFYPQDNLESLELALETFERSCNRFNPQAIRDHARRFGEDRFLACLATQVRALLNR</sequence>
<dbReference type="GO" id="GO:0016757">
    <property type="term" value="F:glycosyltransferase activity"/>
    <property type="evidence" value="ECO:0007669"/>
    <property type="project" value="InterPro"/>
</dbReference>
<dbReference type="Pfam" id="PF00534">
    <property type="entry name" value="Glycos_transf_1"/>
    <property type="match status" value="1"/>
</dbReference>
<proteinExistence type="predicted"/>
<accession>A0A1F6GZA9</accession>
<gene>
    <name evidence="2" type="ORF">A2557_02195</name>
</gene>